<evidence type="ECO:0000313" key="3">
    <source>
        <dbReference type="EMBL" id="CAD9263226.1"/>
    </source>
</evidence>
<dbReference type="InterPro" id="IPR008775">
    <property type="entry name" value="Phytyl_CoA_dOase-like"/>
</dbReference>
<organism evidence="2">
    <name type="scientific">Phaeomonas parva</name>
    <dbReference type="NCBI Taxonomy" id="124430"/>
    <lineage>
        <taxon>Eukaryota</taxon>
        <taxon>Sar</taxon>
        <taxon>Stramenopiles</taxon>
        <taxon>Ochrophyta</taxon>
        <taxon>Pinguiophyceae</taxon>
        <taxon>Pinguiochrysidales</taxon>
        <taxon>Pinguiochrysidaceae</taxon>
        <taxon>Phaeomonas</taxon>
    </lineage>
</organism>
<evidence type="ECO:0008006" key="6">
    <source>
        <dbReference type="Google" id="ProtNLM"/>
    </source>
</evidence>
<dbReference type="Pfam" id="PF05721">
    <property type="entry name" value="PhyH"/>
    <property type="match status" value="1"/>
</dbReference>
<dbReference type="PANTHER" id="PTHR20883">
    <property type="entry name" value="PHYTANOYL-COA DIOXYGENASE DOMAIN CONTAINING 1"/>
    <property type="match status" value="1"/>
</dbReference>
<comment type="cofactor">
    <cofactor evidence="1">
        <name>Fe cation</name>
        <dbReference type="ChEBI" id="CHEBI:24875"/>
    </cofactor>
</comment>
<dbReference type="EMBL" id="HBGJ01034083">
    <property type="protein sequence ID" value="CAD9263226.1"/>
    <property type="molecule type" value="Transcribed_RNA"/>
</dbReference>
<dbReference type="InterPro" id="IPR006311">
    <property type="entry name" value="TAT_signal"/>
</dbReference>
<dbReference type="Gene3D" id="2.60.120.620">
    <property type="entry name" value="q2cbj1_9rhob like domain"/>
    <property type="match status" value="1"/>
</dbReference>
<accession>A0A6U4IL22</accession>
<dbReference type="PROSITE" id="PS51318">
    <property type="entry name" value="TAT"/>
    <property type="match status" value="1"/>
</dbReference>
<gene>
    <name evidence="2" type="ORF">PPAR1163_LOCUS21608</name>
    <name evidence="3" type="ORF">PPAR1163_LOCUS21609</name>
    <name evidence="4" type="ORF">PPAR1163_LOCUS21610</name>
    <name evidence="5" type="ORF">PPAR1163_LOCUS21613</name>
</gene>
<protein>
    <recommendedName>
        <fullName evidence="6">Fe2OG dioxygenase domain-containing protein</fullName>
    </recommendedName>
</protein>
<proteinExistence type="predicted"/>
<dbReference type="SUPFAM" id="SSF51197">
    <property type="entry name" value="Clavaminate synthase-like"/>
    <property type="match status" value="1"/>
</dbReference>
<reference evidence="2" key="1">
    <citation type="submission" date="2021-01" db="EMBL/GenBank/DDBJ databases">
        <authorList>
            <person name="Corre E."/>
            <person name="Pelletier E."/>
            <person name="Niang G."/>
            <person name="Scheremetjew M."/>
            <person name="Finn R."/>
            <person name="Kale V."/>
            <person name="Holt S."/>
            <person name="Cochrane G."/>
            <person name="Meng A."/>
            <person name="Brown T."/>
            <person name="Cohen L."/>
        </authorList>
    </citation>
    <scope>NUCLEOTIDE SEQUENCE</scope>
    <source>
        <strain evidence="2">CCMP2877</strain>
    </source>
</reference>
<evidence type="ECO:0000256" key="1">
    <source>
        <dbReference type="ARBA" id="ARBA00001962"/>
    </source>
</evidence>
<dbReference type="EMBL" id="HBGJ01034088">
    <property type="protein sequence ID" value="CAD9263230.1"/>
    <property type="molecule type" value="Transcribed_RNA"/>
</dbReference>
<evidence type="ECO:0000313" key="5">
    <source>
        <dbReference type="EMBL" id="CAD9263230.1"/>
    </source>
</evidence>
<name>A0A6U4IL22_9STRA</name>
<evidence type="ECO:0000313" key="2">
    <source>
        <dbReference type="EMBL" id="CAD9263225.1"/>
    </source>
</evidence>
<dbReference type="PANTHER" id="PTHR20883:SF47">
    <property type="entry name" value="PHYTANOYL-COA DIOXYGENASE"/>
    <property type="match status" value="1"/>
</dbReference>
<dbReference type="EMBL" id="HBGJ01034084">
    <property type="protein sequence ID" value="CAD9263227.1"/>
    <property type="molecule type" value="Transcribed_RNA"/>
</dbReference>
<sequence>MLFRLTLRRLPASPPPLRRRLLSSMGAAAEEAAEAAGLVPLTAARAAELLPAEAVAQLQADGAACVRGALGPAWVEALRAAAEANMADPGPLCDEHADAAGKAGRFHDDQFLYLRHEAFRHFVFGSGVARLAARAMGSSAAHIFYDQLLVKEPGTDAPTPWHNDTSYWHLNGDHICSTWVALDTVKREQGVQYVRGSHRLPLLHAVTNFSGGDNSDKNTYNDRADLPPVPDVDEEVAAGRMELLGWDMEPGDVLIFFSASLHGAKGNLGSAGRRRGYAVRWLGDDVTFEDRPGTMNEGWVAAGYDNGLAPGAKIACALHPDVLAQ</sequence>
<dbReference type="AlphaFoldDB" id="A0A6U4IL22"/>
<evidence type="ECO:0000313" key="4">
    <source>
        <dbReference type="EMBL" id="CAD9263227.1"/>
    </source>
</evidence>
<dbReference type="EMBL" id="HBGJ01034082">
    <property type="protein sequence ID" value="CAD9263225.1"/>
    <property type="molecule type" value="Transcribed_RNA"/>
</dbReference>